<accession>A0A6C0SJ59</accession>
<keyword evidence="13" id="KW-0472">Membrane</keyword>
<comment type="function">
    <text evidence="1">This is one of the chains of the nonenzymatic component (CF(0) subunit) of the mitochondrial ATPase complex.</text>
</comment>
<keyword evidence="10" id="KW-1133">Transmembrane helix</keyword>
<dbReference type="AlphaFoldDB" id="A0A6C0SJ59"/>
<keyword evidence="7" id="KW-0138">CF(0)</keyword>
<dbReference type="PANTHER" id="PTHR37774:SF4">
    <property type="entry name" value="ATP SYNTHASE PROTEIN MI25"/>
    <property type="match status" value="1"/>
</dbReference>
<keyword evidence="6" id="KW-0813">Transport</keyword>
<evidence type="ECO:0000256" key="1">
    <source>
        <dbReference type="ARBA" id="ARBA00003096"/>
    </source>
</evidence>
<name>A0A6C0SJ59_9MARC</name>
<comment type="subunit">
    <text evidence="4">F-type ATPases have 2 components, CF(1) - the catalytic core - and CF(0) - the membrane proton channel. CF(1) has five subunits: alpha(3), beta(3), gamma(1), delta(1), epsilon(1). CF(0) has three main subunits: a, b and c.</text>
</comment>
<evidence type="ECO:0000256" key="4">
    <source>
        <dbReference type="ARBA" id="ARBA00011648"/>
    </source>
</evidence>
<evidence type="ECO:0000256" key="14">
    <source>
        <dbReference type="ARBA" id="ARBA00023310"/>
    </source>
</evidence>
<proteinExistence type="inferred from homology"/>
<comment type="similarity">
    <text evidence="3">Belongs to the ATPase protein MI25 family.</text>
</comment>
<evidence type="ECO:0000256" key="3">
    <source>
        <dbReference type="ARBA" id="ARBA00009281"/>
    </source>
</evidence>
<organism evidence="15">
    <name type="scientific">Plagiochila subtropica</name>
    <dbReference type="NCBI Taxonomy" id="280550"/>
    <lineage>
        <taxon>Eukaryota</taxon>
        <taxon>Viridiplantae</taxon>
        <taxon>Streptophyta</taxon>
        <taxon>Embryophyta</taxon>
        <taxon>Marchantiophyta</taxon>
        <taxon>Jungermanniopsida</taxon>
        <taxon>Jungermanniidae</taxon>
        <taxon>Jungermanniales</taxon>
        <taxon>Lophocoleineae</taxon>
        <taxon>Plagiochilaceae</taxon>
        <taxon>Plagiochila</taxon>
        <taxon>Plagiochila sect. Vagae</taxon>
    </lineage>
</organism>
<evidence type="ECO:0000256" key="8">
    <source>
        <dbReference type="ARBA" id="ARBA00022692"/>
    </source>
</evidence>
<evidence type="ECO:0000256" key="13">
    <source>
        <dbReference type="ARBA" id="ARBA00023136"/>
    </source>
</evidence>
<dbReference type="GO" id="GO:0015986">
    <property type="term" value="P:proton motive force-driven ATP synthesis"/>
    <property type="evidence" value="ECO:0007669"/>
    <property type="project" value="InterPro"/>
</dbReference>
<dbReference type="GO" id="GO:0031966">
    <property type="term" value="C:mitochondrial membrane"/>
    <property type="evidence" value="ECO:0007669"/>
    <property type="project" value="UniProtKB-SubCell"/>
</dbReference>
<keyword evidence="14" id="KW-0066">ATP synthesis</keyword>
<evidence type="ECO:0000256" key="9">
    <source>
        <dbReference type="ARBA" id="ARBA00022781"/>
    </source>
</evidence>
<dbReference type="GO" id="GO:0045259">
    <property type="term" value="C:proton-transporting ATP synthase complex"/>
    <property type="evidence" value="ECO:0007669"/>
    <property type="project" value="UniProtKB-KW"/>
</dbReference>
<evidence type="ECO:0000256" key="11">
    <source>
        <dbReference type="ARBA" id="ARBA00023065"/>
    </source>
</evidence>
<gene>
    <name evidence="15" type="primary">atp4</name>
</gene>
<sequence>MREILIFAISSFSVLSSKKILIYNEEVIVALSFVCFVIFSQKTFGETIIKATLDARSEALLSDLQQWMGYQEAMLSELKKQHELRSISLRSSTQMIGESCINDMVTRCAPKCKQTVKSVLCQQIEQKLKTLLAIQEHSRISLQEKIVTCFRETVCDEFRFSKLRKHQSKLVQQSMVLLKDGVPK</sequence>
<evidence type="ECO:0000256" key="12">
    <source>
        <dbReference type="ARBA" id="ARBA00023128"/>
    </source>
</evidence>
<dbReference type="EMBL" id="MK230948">
    <property type="protein sequence ID" value="QIA60445.1"/>
    <property type="molecule type" value="Genomic_DNA"/>
</dbReference>
<protein>
    <recommendedName>
        <fullName evidence="5">ATP synthase protein MI25</fullName>
    </recommendedName>
</protein>
<comment type="subcellular location">
    <subcellularLocation>
        <location evidence="2">Mitochondrion membrane</location>
        <topology evidence="2">Single-pass membrane protein</topology>
    </subcellularLocation>
</comment>
<geneLocation type="mitochondrion" evidence="15"/>
<reference evidence="15" key="1">
    <citation type="journal article" date="2019" name="BMC Genomics">
        <title>Mitochondrial genomes of the early land plant lineage liverworts (Marchantiophyta): conserved genome structure, and ongoing low frequency recombination.</title>
        <authorList>
            <person name="Dong S."/>
            <person name="Zhao C."/>
            <person name="Zhang S."/>
            <person name="Zhang L."/>
            <person name="Wu H."/>
            <person name="Liu H."/>
            <person name="Zhu R."/>
            <person name="Jia Y."/>
            <person name="Goffinet B."/>
            <person name="Liu Y."/>
        </authorList>
    </citation>
    <scope>NUCLEOTIDE SEQUENCE</scope>
</reference>
<evidence type="ECO:0000256" key="6">
    <source>
        <dbReference type="ARBA" id="ARBA00022448"/>
    </source>
</evidence>
<evidence type="ECO:0000256" key="5">
    <source>
        <dbReference type="ARBA" id="ARBA00017388"/>
    </source>
</evidence>
<evidence type="ECO:0000256" key="10">
    <source>
        <dbReference type="ARBA" id="ARBA00022989"/>
    </source>
</evidence>
<keyword evidence="9" id="KW-0375">Hydrogen ion transport</keyword>
<dbReference type="PANTHER" id="PTHR37774">
    <property type="entry name" value="ATP SYNTHASE PROTEIN MI25-RELATED"/>
    <property type="match status" value="1"/>
</dbReference>
<evidence type="ECO:0000256" key="2">
    <source>
        <dbReference type="ARBA" id="ARBA00004304"/>
    </source>
</evidence>
<dbReference type="Pfam" id="PF05405">
    <property type="entry name" value="Mt_ATP-synt_B"/>
    <property type="match status" value="1"/>
</dbReference>
<dbReference type="GO" id="GO:0015078">
    <property type="term" value="F:proton transmembrane transporter activity"/>
    <property type="evidence" value="ECO:0007669"/>
    <property type="project" value="InterPro"/>
</dbReference>
<keyword evidence="8" id="KW-0812">Transmembrane</keyword>
<dbReference type="InterPro" id="IPR044988">
    <property type="entry name" value="MI25_plants"/>
</dbReference>
<dbReference type="InterPro" id="IPR008688">
    <property type="entry name" value="ATP_synth_Bsub_B/MI25"/>
</dbReference>
<evidence type="ECO:0000313" key="15">
    <source>
        <dbReference type="EMBL" id="QIA60445.1"/>
    </source>
</evidence>
<evidence type="ECO:0000256" key="7">
    <source>
        <dbReference type="ARBA" id="ARBA00022547"/>
    </source>
</evidence>
<keyword evidence="12 15" id="KW-0496">Mitochondrion</keyword>
<keyword evidence="11" id="KW-0406">Ion transport</keyword>